<feature type="region of interest" description="Disordered" evidence="1">
    <location>
        <begin position="362"/>
        <end position="420"/>
    </location>
</feature>
<sequence>MVLDRCFGQGSDPYEYLGDWAERFTVTDDGKPKGASQEAEDSSESRAGDEDLIGGISEYDRKEGIIDIYLDIRLEQQQSTVSDPYQELDRWAERLGQDQNRGANCSPEEREEDQGAGLPGSCAEQTRRDVHNPGDNDGNKWSDNSNDNEIILKNSGNEESKNEEKQPCCHHKSVIPRLVRSFFSRAASCGCGQESASVSASTLQSQPCTAQPASTDRDRSSHVTPTPNSGKSDQKTKRKDTITETQPTISIRDDWYEVPRHPGMYALRMLALRSRALSVSVDELVDASTCAAAPTVRPNMKKELGPDEGESEDWDTLSDMSFDAPDLKDLHGTRRRGEWWMSIGWARQGERGVDMVLQQKGGEEWRNEGHGREPLSGQEGEEARIGSLNTSQVPSHLGSMASSVSAAHRHRQPDRPSSGP</sequence>
<feature type="compositionally biased region" description="Basic and acidic residues" evidence="1">
    <location>
        <begin position="232"/>
        <end position="242"/>
    </location>
</feature>
<feature type="compositionally biased region" description="Polar residues" evidence="1">
    <location>
        <begin position="200"/>
        <end position="214"/>
    </location>
</feature>
<organism evidence="2 3">
    <name type="scientific">Sordaria brevicollis</name>
    <dbReference type="NCBI Taxonomy" id="83679"/>
    <lineage>
        <taxon>Eukaryota</taxon>
        <taxon>Fungi</taxon>
        <taxon>Dikarya</taxon>
        <taxon>Ascomycota</taxon>
        <taxon>Pezizomycotina</taxon>
        <taxon>Sordariomycetes</taxon>
        <taxon>Sordariomycetidae</taxon>
        <taxon>Sordariales</taxon>
        <taxon>Sordariaceae</taxon>
        <taxon>Sordaria</taxon>
    </lineage>
</organism>
<feature type="compositionally biased region" description="Basic and acidic residues" evidence="1">
    <location>
        <begin position="125"/>
        <end position="140"/>
    </location>
</feature>
<feature type="region of interest" description="Disordered" evidence="1">
    <location>
        <begin position="75"/>
        <end position="168"/>
    </location>
</feature>
<dbReference type="EMBL" id="JAUTDP010000003">
    <property type="protein sequence ID" value="KAK3400855.1"/>
    <property type="molecule type" value="Genomic_DNA"/>
</dbReference>
<evidence type="ECO:0000313" key="3">
    <source>
        <dbReference type="Proteomes" id="UP001281003"/>
    </source>
</evidence>
<feature type="region of interest" description="Disordered" evidence="1">
    <location>
        <begin position="27"/>
        <end position="55"/>
    </location>
</feature>
<feature type="compositionally biased region" description="Polar residues" evidence="1">
    <location>
        <begin position="387"/>
        <end position="405"/>
    </location>
</feature>
<protein>
    <submittedName>
        <fullName evidence="2">Uncharacterized protein</fullName>
    </submittedName>
</protein>
<keyword evidence="3" id="KW-1185">Reference proteome</keyword>
<feature type="compositionally biased region" description="Polar residues" evidence="1">
    <location>
        <begin position="222"/>
        <end position="231"/>
    </location>
</feature>
<feature type="compositionally biased region" description="Basic and acidic residues" evidence="1">
    <location>
        <begin position="156"/>
        <end position="167"/>
    </location>
</feature>
<reference evidence="2" key="1">
    <citation type="journal article" date="2023" name="Mol. Phylogenet. Evol.">
        <title>Genome-scale phylogeny and comparative genomics of the fungal order Sordariales.</title>
        <authorList>
            <person name="Hensen N."/>
            <person name="Bonometti L."/>
            <person name="Westerberg I."/>
            <person name="Brannstrom I.O."/>
            <person name="Guillou S."/>
            <person name="Cros-Aarteil S."/>
            <person name="Calhoun S."/>
            <person name="Haridas S."/>
            <person name="Kuo A."/>
            <person name="Mondo S."/>
            <person name="Pangilinan J."/>
            <person name="Riley R."/>
            <person name="LaButti K."/>
            <person name="Andreopoulos B."/>
            <person name="Lipzen A."/>
            <person name="Chen C."/>
            <person name="Yan M."/>
            <person name="Daum C."/>
            <person name="Ng V."/>
            <person name="Clum A."/>
            <person name="Steindorff A."/>
            <person name="Ohm R.A."/>
            <person name="Martin F."/>
            <person name="Silar P."/>
            <person name="Natvig D.O."/>
            <person name="Lalanne C."/>
            <person name="Gautier V."/>
            <person name="Ament-Velasquez S.L."/>
            <person name="Kruys A."/>
            <person name="Hutchinson M.I."/>
            <person name="Powell A.J."/>
            <person name="Barry K."/>
            <person name="Miller A.N."/>
            <person name="Grigoriev I.V."/>
            <person name="Debuchy R."/>
            <person name="Gladieux P."/>
            <person name="Hiltunen Thoren M."/>
            <person name="Johannesson H."/>
        </authorList>
    </citation>
    <scope>NUCLEOTIDE SEQUENCE</scope>
    <source>
        <strain evidence="2">FGSC 1904</strain>
    </source>
</reference>
<evidence type="ECO:0000256" key="1">
    <source>
        <dbReference type="SAM" id="MobiDB-lite"/>
    </source>
</evidence>
<feature type="compositionally biased region" description="Basic and acidic residues" evidence="1">
    <location>
        <begin position="87"/>
        <end position="96"/>
    </location>
</feature>
<comment type="caution">
    <text evidence="2">The sequence shown here is derived from an EMBL/GenBank/DDBJ whole genome shotgun (WGS) entry which is preliminary data.</text>
</comment>
<dbReference type="Proteomes" id="UP001281003">
    <property type="component" value="Unassembled WGS sequence"/>
</dbReference>
<gene>
    <name evidence="2" type="ORF">B0T20DRAFT_494987</name>
</gene>
<accession>A0AAE0UEH9</accession>
<evidence type="ECO:0000313" key="2">
    <source>
        <dbReference type="EMBL" id="KAK3400855.1"/>
    </source>
</evidence>
<proteinExistence type="predicted"/>
<feature type="compositionally biased region" description="Basic and acidic residues" evidence="1">
    <location>
        <begin position="362"/>
        <end position="373"/>
    </location>
</feature>
<feature type="region of interest" description="Disordered" evidence="1">
    <location>
        <begin position="299"/>
        <end position="320"/>
    </location>
</feature>
<dbReference type="AlphaFoldDB" id="A0AAE0UEH9"/>
<feature type="region of interest" description="Disordered" evidence="1">
    <location>
        <begin position="200"/>
        <end position="246"/>
    </location>
</feature>
<name>A0AAE0UEH9_SORBR</name>
<feature type="compositionally biased region" description="Acidic residues" evidence="1">
    <location>
        <begin position="306"/>
        <end position="316"/>
    </location>
</feature>
<reference evidence="2" key="2">
    <citation type="submission" date="2023-07" db="EMBL/GenBank/DDBJ databases">
        <authorList>
            <consortium name="Lawrence Berkeley National Laboratory"/>
            <person name="Haridas S."/>
            <person name="Hensen N."/>
            <person name="Bonometti L."/>
            <person name="Westerberg I."/>
            <person name="Brannstrom I.O."/>
            <person name="Guillou S."/>
            <person name="Cros-Aarteil S."/>
            <person name="Calhoun S."/>
            <person name="Kuo A."/>
            <person name="Mondo S."/>
            <person name="Pangilinan J."/>
            <person name="Riley R."/>
            <person name="LaButti K."/>
            <person name="Andreopoulos B."/>
            <person name="Lipzen A."/>
            <person name="Chen C."/>
            <person name="Yanf M."/>
            <person name="Daum C."/>
            <person name="Ng V."/>
            <person name="Clum A."/>
            <person name="Steindorff A."/>
            <person name="Ohm R."/>
            <person name="Martin F."/>
            <person name="Silar P."/>
            <person name="Natvig D."/>
            <person name="Lalanne C."/>
            <person name="Gautier V."/>
            <person name="Ament-velasquez S.L."/>
            <person name="Kruys A."/>
            <person name="Hutchinson M.I."/>
            <person name="Powell A.J."/>
            <person name="Barry K."/>
            <person name="Miller A.N."/>
            <person name="Grigoriev I.V."/>
            <person name="Debuchy R."/>
            <person name="Gladieux P."/>
            <person name="Thoren M.H."/>
            <person name="Johannesson H."/>
        </authorList>
    </citation>
    <scope>NUCLEOTIDE SEQUENCE</scope>
    <source>
        <strain evidence="2">FGSC 1904</strain>
    </source>
</reference>